<dbReference type="PANTHER" id="PTHR13605:SF4">
    <property type="entry name" value="ER MEMBRANE PROTEIN COMPLEX SUBUNIT 7"/>
    <property type="match status" value="1"/>
</dbReference>
<evidence type="ECO:0000256" key="5">
    <source>
        <dbReference type="ARBA" id="ARBA00023136"/>
    </source>
</evidence>
<evidence type="ECO:0000256" key="2">
    <source>
        <dbReference type="ARBA" id="ARBA00022692"/>
    </source>
</evidence>
<dbReference type="GO" id="GO:0072546">
    <property type="term" value="C:EMC complex"/>
    <property type="evidence" value="ECO:0007669"/>
    <property type="project" value="TreeGrafter"/>
</dbReference>
<feature type="compositionally biased region" description="Polar residues" evidence="6">
    <location>
        <begin position="46"/>
        <end position="57"/>
    </location>
</feature>
<keyword evidence="11" id="KW-1185">Reference proteome</keyword>
<protein>
    <submittedName>
        <fullName evidence="10">ER membrane protein complex subunit-like protein</fullName>
    </submittedName>
</protein>
<evidence type="ECO:0000256" key="7">
    <source>
        <dbReference type="SAM" id="Phobius"/>
    </source>
</evidence>
<dbReference type="InterPro" id="IPR019008">
    <property type="entry name" value="Beta_sandwich_EMC7"/>
</dbReference>
<dbReference type="InterPro" id="IPR039163">
    <property type="entry name" value="EMC7"/>
</dbReference>
<evidence type="ECO:0000256" key="1">
    <source>
        <dbReference type="ARBA" id="ARBA00004167"/>
    </source>
</evidence>
<gene>
    <name evidence="10" type="ORF">NKR23_g7541</name>
</gene>
<comment type="caution">
    <text evidence="10">The sequence shown here is derived from an EMBL/GenBank/DDBJ whole genome shotgun (WGS) entry which is preliminary data.</text>
</comment>
<feature type="signal peptide" evidence="8">
    <location>
        <begin position="1"/>
        <end position="18"/>
    </location>
</feature>
<feature type="region of interest" description="Disordered" evidence="6">
    <location>
        <begin position="196"/>
        <end position="255"/>
    </location>
</feature>
<evidence type="ECO:0000256" key="8">
    <source>
        <dbReference type="SAM" id="SignalP"/>
    </source>
</evidence>
<organism evidence="10 11">
    <name type="scientific">Pleurostoma richardsiae</name>
    <dbReference type="NCBI Taxonomy" id="41990"/>
    <lineage>
        <taxon>Eukaryota</taxon>
        <taxon>Fungi</taxon>
        <taxon>Dikarya</taxon>
        <taxon>Ascomycota</taxon>
        <taxon>Pezizomycotina</taxon>
        <taxon>Sordariomycetes</taxon>
        <taxon>Sordariomycetidae</taxon>
        <taxon>Calosphaeriales</taxon>
        <taxon>Pleurostomataceae</taxon>
        <taxon>Pleurostoma</taxon>
    </lineage>
</organism>
<evidence type="ECO:0000259" key="9">
    <source>
        <dbReference type="Pfam" id="PF09430"/>
    </source>
</evidence>
<dbReference type="AlphaFoldDB" id="A0AA38R825"/>
<evidence type="ECO:0000256" key="4">
    <source>
        <dbReference type="ARBA" id="ARBA00022989"/>
    </source>
</evidence>
<dbReference type="PANTHER" id="PTHR13605">
    <property type="entry name" value="ER MEMBRANE PROTEIN COMPLEX SUBUNIT 7"/>
    <property type="match status" value="1"/>
</dbReference>
<comment type="subcellular location">
    <subcellularLocation>
        <location evidence="1">Membrane</location>
        <topology evidence="1">Single-pass membrane protein</topology>
    </subcellularLocation>
</comment>
<accession>A0AA38R825</accession>
<feature type="region of interest" description="Disordered" evidence="6">
    <location>
        <begin position="40"/>
        <end position="59"/>
    </location>
</feature>
<name>A0AA38R825_9PEZI</name>
<keyword evidence="4 7" id="KW-1133">Transmembrane helix</keyword>
<evidence type="ECO:0000313" key="10">
    <source>
        <dbReference type="EMBL" id="KAJ9141892.1"/>
    </source>
</evidence>
<sequence>MRLSPLALLGALLPAALASALSPAKTTTLTLRVPASHALPNPWSLPPSTHATLSSLHQPRRSAPLTTANGFVFRDVAPGSYLLDVHCPTHAFAPLRVDVLEQPPAGAGAEDGKARVKVWETYRGNDWDNRGEVLPADGEGVFEVRPLGGKNYFMERSKFSVFSILKNPMILVGLVSMGLFFGMPYLVDNMDPEMREEWEKSQKSNPMNSLMGGAQPGQNPMGNFDMAAFLAGSQKKEDSPAPSGNGGSQKKGGRR</sequence>
<dbReference type="Pfam" id="PF09430">
    <property type="entry name" value="EMC7_beta-sandw"/>
    <property type="match status" value="1"/>
</dbReference>
<dbReference type="EMBL" id="JANBVO010000024">
    <property type="protein sequence ID" value="KAJ9141892.1"/>
    <property type="molecule type" value="Genomic_DNA"/>
</dbReference>
<dbReference type="Proteomes" id="UP001174694">
    <property type="component" value="Unassembled WGS sequence"/>
</dbReference>
<keyword evidence="3 8" id="KW-0732">Signal</keyword>
<keyword evidence="2 7" id="KW-0812">Transmembrane</keyword>
<reference evidence="10" key="1">
    <citation type="submission" date="2022-07" db="EMBL/GenBank/DDBJ databases">
        <title>Fungi with potential for degradation of polypropylene.</title>
        <authorList>
            <person name="Gostincar C."/>
        </authorList>
    </citation>
    <scope>NUCLEOTIDE SEQUENCE</scope>
    <source>
        <strain evidence="10">EXF-13308</strain>
    </source>
</reference>
<keyword evidence="5 7" id="KW-0472">Membrane</keyword>
<evidence type="ECO:0000313" key="11">
    <source>
        <dbReference type="Proteomes" id="UP001174694"/>
    </source>
</evidence>
<feature type="transmembrane region" description="Helical" evidence="7">
    <location>
        <begin position="169"/>
        <end position="187"/>
    </location>
</feature>
<evidence type="ECO:0000256" key="3">
    <source>
        <dbReference type="ARBA" id="ARBA00022729"/>
    </source>
</evidence>
<feature type="chain" id="PRO_5041343335" evidence="8">
    <location>
        <begin position="19"/>
        <end position="255"/>
    </location>
</feature>
<feature type="compositionally biased region" description="Gly residues" evidence="6">
    <location>
        <begin position="244"/>
        <end position="255"/>
    </location>
</feature>
<feature type="domain" description="ER membrane protein complex subunit 7 beta-sandwich" evidence="9">
    <location>
        <begin position="42"/>
        <end position="172"/>
    </location>
</feature>
<proteinExistence type="predicted"/>
<evidence type="ECO:0000256" key="6">
    <source>
        <dbReference type="SAM" id="MobiDB-lite"/>
    </source>
</evidence>